<evidence type="ECO:0000313" key="1">
    <source>
        <dbReference type="EMBL" id="EMS81191.1"/>
    </source>
</evidence>
<name>S0G7V3_9BACT</name>
<organism evidence="1 2">
    <name type="scientific">Desulfotignum phosphitoxidans DSM 13687</name>
    <dbReference type="NCBI Taxonomy" id="1286635"/>
    <lineage>
        <taxon>Bacteria</taxon>
        <taxon>Pseudomonadati</taxon>
        <taxon>Thermodesulfobacteriota</taxon>
        <taxon>Desulfobacteria</taxon>
        <taxon>Desulfobacterales</taxon>
        <taxon>Desulfobacteraceae</taxon>
        <taxon>Desulfotignum</taxon>
    </lineage>
</organism>
<dbReference type="AlphaFoldDB" id="S0G7V3"/>
<protein>
    <submittedName>
        <fullName evidence="1">Type III restriction-modification enzyme, helicase subunit</fullName>
    </submittedName>
</protein>
<accession>S0G7V3</accession>
<dbReference type="Proteomes" id="UP000014216">
    <property type="component" value="Unassembled WGS sequence"/>
</dbReference>
<gene>
    <name evidence="1" type="ORF">Dpo_1c03300</name>
</gene>
<proteinExistence type="predicted"/>
<sequence length="65" mass="7460">MSTEKQIYDHTALINTVRGEVEQWRRIPSPGDWRMTRETARRGLPAGLSTRTTMKRLFLSGTPIS</sequence>
<keyword evidence="2" id="KW-1185">Reference proteome</keyword>
<evidence type="ECO:0000313" key="2">
    <source>
        <dbReference type="Proteomes" id="UP000014216"/>
    </source>
</evidence>
<dbReference type="GO" id="GO:0004386">
    <property type="term" value="F:helicase activity"/>
    <property type="evidence" value="ECO:0007669"/>
    <property type="project" value="UniProtKB-KW"/>
</dbReference>
<keyword evidence="1" id="KW-0347">Helicase</keyword>
<comment type="caution">
    <text evidence="1">The sequence shown here is derived from an EMBL/GenBank/DDBJ whole genome shotgun (WGS) entry which is preliminary data.</text>
</comment>
<dbReference type="EMBL" id="APJX01000001">
    <property type="protein sequence ID" value="EMS81191.1"/>
    <property type="molecule type" value="Genomic_DNA"/>
</dbReference>
<keyword evidence="1" id="KW-0547">Nucleotide-binding</keyword>
<keyword evidence="1" id="KW-0378">Hydrolase</keyword>
<keyword evidence="1" id="KW-0067">ATP-binding</keyword>
<reference evidence="1 2" key="1">
    <citation type="journal article" date="2013" name="Genome Announc.">
        <title>Draft Genome Sequence of Desulfotignum phosphitoxidans DSM 13687 Strain FiPS-3.</title>
        <authorList>
            <person name="Poehlein A."/>
            <person name="Daniel R."/>
            <person name="Simeonova D.D."/>
        </authorList>
    </citation>
    <scope>NUCLEOTIDE SEQUENCE [LARGE SCALE GENOMIC DNA]</scope>
    <source>
        <strain evidence="1 2">DSM 13687</strain>
    </source>
</reference>